<proteinExistence type="predicted"/>
<dbReference type="Proteomes" id="UP000063718">
    <property type="component" value="Unassembled WGS sequence"/>
</dbReference>
<evidence type="ECO:0000313" key="1">
    <source>
        <dbReference type="EMBL" id="GAF26090.1"/>
    </source>
</evidence>
<dbReference type="AlphaFoldDB" id="A0A0S6UAV8"/>
<gene>
    <name evidence="1" type="ORF">MTY_1428</name>
</gene>
<sequence>MPDISLRMGNAITHKDLARVKDTLPRLNPGDHLTITMEAADAHQADMLLEILKDHGLDFQSRGDSDGRTYFIIACRPEGT</sequence>
<dbReference type="EMBL" id="DF238840">
    <property type="protein sequence ID" value="GAF26090.1"/>
    <property type="molecule type" value="Genomic_DNA"/>
</dbReference>
<organism evidence="1">
    <name type="scientific">Moorella thermoacetica Y72</name>
    <dbReference type="NCBI Taxonomy" id="1325331"/>
    <lineage>
        <taxon>Bacteria</taxon>
        <taxon>Bacillati</taxon>
        <taxon>Bacillota</taxon>
        <taxon>Clostridia</taxon>
        <taxon>Neomoorellales</taxon>
        <taxon>Neomoorellaceae</taxon>
        <taxon>Neomoorella</taxon>
    </lineage>
</organism>
<dbReference type="RefSeq" id="WP_011391944.1">
    <property type="nucleotide sequence ID" value="NZ_DF238840.1"/>
</dbReference>
<protein>
    <submittedName>
        <fullName evidence="1">Reverse gyrase</fullName>
    </submittedName>
</protein>
<name>A0A0S6UAV8_NEOTH</name>
<dbReference type="GeneID" id="45616441"/>
<reference evidence="1" key="1">
    <citation type="journal article" date="2014" name="Gene">
        <title>Genome-guided analysis of transformation efficiency and carbon dioxide assimilation by Moorella thermoacetica Y72.</title>
        <authorList>
            <person name="Tsukahara K."/>
            <person name="Kita A."/>
            <person name="Nakashimada Y."/>
            <person name="Hoshino T."/>
            <person name="Murakami K."/>
        </authorList>
    </citation>
    <scope>NUCLEOTIDE SEQUENCE [LARGE SCALE GENOMIC DNA]</scope>
    <source>
        <strain evidence="1">Y72</strain>
    </source>
</reference>
<accession>A0A0S6UAV8</accession>